<reference evidence="2" key="2">
    <citation type="journal article" date="2017" name="Nat. Plants">
        <title>The Aegilops tauschii genome reveals multiple impacts of transposons.</title>
        <authorList>
            <person name="Zhao G."/>
            <person name="Zou C."/>
            <person name="Li K."/>
            <person name="Wang K."/>
            <person name="Li T."/>
            <person name="Gao L."/>
            <person name="Zhang X."/>
            <person name="Wang H."/>
            <person name="Yang Z."/>
            <person name="Liu X."/>
            <person name="Jiang W."/>
            <person name="Mao L."/>
            <person name="Kong X."/>
            <person name="Jiao Y."/>
            <person name="Jia J."/>
        </authorList>
    </citation>
    <scope>NUCLEOTIDE SEQUENCE [LARGE SCALE GENOMIC DNA]</scope>
    <source>
        <strain evidence="2">cv. AL8/78</strain>
    </source>
</reference>
<protein>
    <submittedName>
        <fullName evidence="1">Uncharacterized protein</fullName>
    </submittedName>
</protein>
<organism evidence="1 2">
    <name type="scientific">Aegilops tauschii subsp. strangulata</name>
    <name type="common">Goatgrass</name>
    <dbReference type="NCBI Taxonomy" id="200361"/>
    <lineage>
        <taxon>Eukaryota</taxon>
        <taxon>Viridiplantae</taxon>
        <taxon>Streptophyta</taxon>
        <taxon>Embryophyta</taxon>
        <taxon>Tracheophyta</taxon>
        <taxon>Spermatophyta</taxon>
        <taxon>Magnoliopsida</taxon>
        <taxon>Liliopsida</taxon>
        <taxon>Poales</taxon>
        <taxon>Poaceae</taxon>
        <taxon>BOP clade</taxon>
        <taxon>Pooideae</taxon>
        <taxon>Triticodae</taxon>
        <taxon>Triticeae</taxon>
        <taxon>Triticinae</taxon>
        <taxon>Aegilops</taxon>
    </lineage>
</organism>
<dbReference type="AlphaFoldDB" id="A0A453KY14"/>
<reference evidence="2" key="1">
    <citation type="journal article" date="2014" name="Science">
        <title>Ancient hybridizations among the ancestral genomes of bread wheat.</title>
        <authorList>
            <consortium name="International Wheat Genome Sequencing Consortium,"/>
            <person name="Marcussen T."/>
            <person name="Sandve S.R."/>
            <person name="Heier L."/>
            <person name="Spannagl M."/>
            <person name="Pfeifer M."/>
            <person name="Jakobsen K.S."/>
            <person name="Wulff B.B."/>
            <person name="Steuernagel B."/>
            <person name="Mayer K.F."/>
            <person name="Olsen O.A."/>
        </authorList>
    </citation>
    <scope>NUCLEOTIDE SEQUENCE [LARGE SCALE GENOMIC DNA]</scope>
    <source>
        <strain evidence="2">cv. AL8/78</strain>
    </source>
</reference>
<dbReference type="EnsemblPlants" id="AET5Gv20556600.9">
    <property type="protein sequence ID" value="AET5Gv20556600.9"/>
    <property type="gene ID" value="AET5Gv20556600"/>
</dbReference>
<dbReference type="Gramene" id="AET5Gv20556600.9">
    <property type="protein sequence ID" value="AET5Gv20556600.9"/>
    <property type="gene ID" value="AET5Gv20556600"/>
</dbReference>
<name>A0A453KY14_AEGTS</name>
<evidence type="ECO:0000313" key="2">
    <source>
        <dbReference type="Proteomes" id="UP000015105"/>
    </source>
</evidence>
<keyword evidence="2" id="KW-1185">Reference proteome</keyword>
<evidence type="ECO:0000313" key="1">
    <source>
        <dbReference type="EnsemblPlants" id="AET5Gv20556600.9"/>
    </source>
</evidence>
<dbReference type="Proteomes" id="UP000015105">
    <property type="component" value="Chromosome 5D"/>
</dbReference>
<reference evidence="1" key="5">
    <citation type="journal article" date="2021" name="G3 (Bethesda)">
        <title>Aegilops tauschii genome assembly Aet v5.0 features greater sequence contiguity and improved annotation.</title>
        <authorList>
            <person name="Wang L."/>
            <person name="Zhu T."/>
            <person name="Rodriguez J.C."/>
            <person name="Deal K.R."/>
            <person name="Dubcovsky J."/>
            <person name="McGuire P.E."/>
            <person name="Lux T."/>
            <person name="Spannagl M."/>
            <person name="Mayer K.F.X."/>
            <person name="Baldrich P."/>
            <person name="Meyers B.C."/>
            <person name="Huo N."/>
            <person name="Gu Y.Q."/>
            <person name="Zhou H."/>
            <person name="Devos K.M."/>
            <person name="Bennetzen J.L."/>
            <person name="Unver T."/>
            <person name="Budak H."/>
            <person name="Gulick P.J."/>
            <person name="Galiba G."/>
            <person name="Kalapos B."/>
            <person name="Nelson D.R."/>
            <person name="Li P."/>
            <person name="You F.M."/>
            <person name="Luo M.C."/>
            <person name="Dvorak J."/>
        </authorList>
    </citation>
    <scope>NUCLEOTIDE SEQUENCE [LARGE SCALE GENOMIC DNA]</scope>
    <source>
        <strain evidence="1">cv. AL8/78</strain>
    </source>
</reference>
<proteinExistence type="predicted"/>
<accession>A0A453KY14</accession>
<reference evidence="1" key="4">
    <citation type="submission" date="2019-03" db="UniProtKB">
        <authorList>
            <consortium name="EnsemblPlants"/>
        </authorList>
    </citation>
    <scope>IDENTIFICATION</scope>
</reference>
<sequence>MEVVMLKSNLLSVQPDEQKRDLWTPLPDQGWKPCIRSSITRGNTLR</sequence>
<reference evidence="1" key="3">
    <citation type="journal article" date="2017" name="Nature">
        <title>Genome sequence of the progenitor of the wheat D genome Aegilops tauschii.</title>
        <authorList>
            <person name="Luo M.C."/>
            <person name="Gu Y.Q."/>
            <person name="Puiu D."/>
            <person name="Wang H."/>
            <person name="Twardziok S.O."/>
            <person name="Deal K.R."/>
            <person name="Huo N."/>
            <person name="Zhu T."/>
            <person name="Wang L."/>
            <person name="Wang Y."/>
            <person name="McGuire P.E."/>
            <person name="Liu S."/>
            <person name="Long H."/>
            <person name="Ramasamy R.K."/>
            <person name="Rodriguez J.C."/>
            <person name="Van S.L."/>
            <person name="Yuan L."/>
            <person name="Wang Z."/>
            <person name="Xia Z."/>
            <person name="Xiao L."/>
            <person name="Anderson O.D."/>
            <person name="Ouyang S."/>
            <person name="Liang Y."/>
            <person name="Zimin A.V."/>
            <person name="Pertea G."/>
            <person name="Qi P."/>
            <person name="Bennetzen J.L."/>
            <person name="Dai X."/>
            <person name="Dawson M.W."/>
            <person name="Muller H.G."/>
            <person name="Kugler K."/>
            <person name="Rivarola-Duarte L."/>
            <person name="Spannagl M."/>
            <person name="Mayer K.F.X."/>
            <person name="Lu F.H."/>
            <person name="Bevan M.W."/>
            <person name="Leroy P."/>
            <person name="Li P."/>
            <person name="You F.M."/>
            <person name="Sun Q."/>
            <person name="Liu Z."/>
            <person name="Lyons E."/>
            <person name="Wicker T."/>
            <person name="Salzberg S.L."/>
            <person name="Devos K.M."/>
            <person name="Dvorak J."/>
        </authorList>
    </citation>
    <scope>NUCLEOTIDE SEQUENCE [LARGE SCALE GENOMIC DNA]</scope>
    <source>
        <strain evidence="1">cv. AL8/78</strain>
    </source>
</reference>